<accession>A0ABQ9FQA6</accession>
<evidence type="ECO:0000256" key="7">
    <source>
        <dbReference type="ARBA" id="ARBA00022989"/>
    </source>
</evidence>
<feature type="compositionally biased region" description="Polar residues" evidence="12">
    <location>
        <begin position="727"/>
        <end position="737"/>
    </location>
</feature>
<evidence type="ECO:0000256" key="8">
    <source>
        <dbReference type="ARBA" id="ARBA00023136"/>
    </source>
</evidence>
<dbReference type="SUPFAM" id="SSF81324">
    <property type="entry name" value="Voltage-gated potassium channels"/>
    <property type="match status" value="1"/>
</dbReference>
<evidence type="ECO:0000256" key="1">
    <source>
        <dbReference type="ARBA" id="ARBA00004541"/>
    </source>
</evidence>
<dbReference type="Proteomes" id="UP001217089">
    <property type="component" value="Unassembled WGS sequence"/>
</dbReference>
<keyword evidence="5 13" id="KW-0812">Transmembrane</keyword>
<dbReference type="PRINTS" id="PR01433">
    <property type="entry name" value="POLYCYSTIN2"/>
</dbReference>
<keyword evidence="10" id="KW-0407">Ion channel</keyword>
<evidence type="ECO:0000313" key="15">
    <source>
        <dbReference type="EMBL" id="KAJ8319458.1"/>
    </source>
</evidence>
<keyword evidence="6" id="KW-0106">Calcium</keyword>
<keyword evidence="16" id="KW-1185">Reference proteome</keyword>
<comment type="caution">
    <text evidence="15">The sequence shown here is derived from an EMBL/GenBank/DDBJ whole genome shotgun (WGS) entry which is preliminary data.</text>
</comment>
<evidence type="ECO:0000256" key="11">
    <source>
        <dbReference type="ARBA" id="ARBA00023329"/>
    </source>
</evidence>
<evidence type="ECO:0000256" key="2">
    <source>
        <dbReference type="ARBA" id="ARBA00004651"/>
    </source>
</evidence>
<dbReference type="Gene3D" id="1.10.287.70">
    <property type="match status" value="1"/>
</dbReference>
<organism evidence="15 16">
    <name type="scientific">Tegillarca granosa</name>
    <name type="common">Malaysian cockle</name>
    <name type="synonym">Anadara granosa</name>
    <dbReference type="NCBI Taxonomy" id="220873"/>
    <lineage>
        <taxon>Eukaryota</taxon>
        <taxon>Metazoa</taxon>
        <taxon>Spiralia</taxon>
        <taxon>Lophotrochozoa</taxon>
        <taxon>Mollusca</taxon>
        <taxon>Bivalvia</taxon>
        <taxon>Autobranchia</taxon>
        <taxon>Pteriomorphia</taxon>
        <taxon>Arcoida</taxon>
        <taxon>Arcoidea</taxon>
        <taxon>Arcidae</taxon>
        <taxon>Tegillarca</taxon>
    </lineage>
</organism>
<evidence type="ECO:0000256" key="12">
    <source>
        <dbReference type="SAM" id="MobiDB-lite"/>
    </source>
</evidence>
<dbReference type="InterPro" id="IPR002048">
    <property type="entry name" value="EF_hand_dom"/>
</dbReference>
<keyword evidence="4" id="KW-0107">Calcium channel</keyword>
<sequence length="866" mass="99085">MSSRDVRPTSAQSRTAWADMDNYGSSGAARPDNQFEFGPRDDPDLPNAMENDTYMNGDRRKTEVAVSESKKSSSNSCVKKLCGCVRSLWATRHTEDVKGNQELHVKTTLRELIVYLVFLAILCIVTFGMTSTTMYYYTKVMSDLFLDSTSSSPNTGSVTFRTITNVNDFWKFCQGPLLNGLFWEQWYNNQPVSDDQLGYIYYENKLLGVPRIRQLKVSSNSCAVHDDFKDVIRQCYDSYAENLEDKTSTGHVTHGANNYTGWLYQTEDALDGSGHWGLLTTYSGAGYVQDLKNNKTESAAIIDYLFNNLWVTRGTRAVFIDFTVYNANINLFCVIRLVVEFPATGGAIPSWVFRTVKLIRYVTVFEYFVMACEFIFVLFILYYMVEEAIEIKKHKLSYFKSFWNILDILVIVIAILCVAFDIYRQMEVGAKLGGLIENSDTYVDFEYLSFWQTRFDNAIAIAVFFAWIKIFKYISFNKTMTQLSSTLERCAKDLAGFAVMFLIVFLAFTQLGYLLFGTQVKDFSNFQNSFFTLFRIILGDFDFHQLEAANRILGPIFFILFVFFVFFVLINMFLAIINDTYSEVKGDMANKKNEFEMADFFKKGYQKMLDKMNFKRDKIVDIQKALQSADINQDKQLDFDEWRQDLKTRGYADGEIEALFAKYDVDGDRILDEEEQRRMQADLSDQKAALNKEYEEMEKSGRPGTGRRSISLNDDSLEESDDEDSGTKSSRSGHASNGVSYEEFTVLSRRVDRMEHSIGSIVSKIDAVLVKLEAMEKAKLKRRETMGKILDSITESDGNSDELKREQMEKLVREELERWDSETSFSPSGRGASPSSGSSAPGVRARTRPGSGQHGDFYEKYYQSNV</sequence>
<feature type="region of interest" description="Disordered" evidence="12">
    <location>
        <begin position="1"/>
        <end position="62"/>
    </location>
</feature>
<keyword evidence="8 13" id="KW-0472">Membrane</keyword>
<proteinExistence type="inferred from homology"/>
<reference evidence="15 16" key="1">
    <citation type="submission" date="2022-12" db="EMBL/GenBank/DDBJ databases">
        <title>Chromosome-level genome of Tegillarca granosa.</title>
        <authorList>
            <person name="Kim J."/>
        </authorList>
    </citation>
    <scope>NUCLEOTIDE SEQUENCE [LARGE SCALE GENOMIC DNA]</scope>
    <source>
        <strain evidence="15">Teg-2019</strain>
        <tissue evidence="15">Adductor muscle</tissue>
    </source>
</reference>
<keyword evidence="11" id="KW-0968">Cytoplasmic vesicle</keyword>
<feature type="transmembrane region" description="Helical" evidence="13">
    <location>
        <begin position="405"/>
        <end position="423"/>
    </location>
</feature>
<comment type="similarity">
    <text evidence="3">Belongs to the polycystin family.</text>
</comment>
<gene>
    <name evidence="15" type="ORF">KUTeg_004549</name>
</gene>
<protein>
    <recommendedName>
        <fullName evidence="14">EF-hand domain-containing protein</fullName>
    </recommendedName>
</protein>
<dbReference type="InterPro" id="IPR011992">
    <property type="entry name" value="EF-hand-dom_pair"/>
</dbReference>
<dbReference type="InterPro" id="IPR003915">
    <property type="entry name" value="PKD_2"/>
</dbReference>
<dbReference type="EMBL" id="JARBDR010000214">
    <property type="protein sequence ID" value="KAJ8319458.1"/>
    <property type="molecule type" value="Genomic_DNA"/>
</dbReference>
<evidence type="ECO:0000256" key="9">
    <source>
        <dbReference type="ARBA" id="ARBA00023180"/>
    </source>
</evidence>
<dbReference type="Pfam" id="PF20519">
    <property type="entry name" value="Polycystin_dom"/>
    <property type="match status" value="1"/>
</dbReference>
<evidence type="ECO:0000256" key="10">
    <source>
        <dbReference type="ARBA" id="ARBA00023303"/>
    </source>
</evidence>
<dbReference type="PROSITE" id="PS50222">
    <property type="entry name" value="EF_HAND_2"/>
    <property type="match status" value="1"/>
</dbReference>
<evidence type="ECO:0000256" key="5">
    <source>
        <dbReference type="ARBA" id="ARBA00022692"/>
    </source>
</evidence>
<feature type="domain" description="EF-hand" evidence="14">
    <location>
        <begin position="617"/>
        <end position="652"/>
    </location>
</feature>
<keyword evidence="4" id="KW-0109">Calcium transport</keyword>
<dbReference type="SMART" id="SM00054">
    <property type="entry name" value="EFh"/>
    <property type="match status" value="2"/>
</dbReference>
<dbReference type="SUPFAM" id="SSF47473">
    <property type="entry name" value="EF-hand"/>
    <property type="match status" value="1"/>
</dbReference>
<keyword evidence="9" id="KW-0325">Glycoprotein</keyword>
<dbReference type="Gene3D" id="1.20.5.340">
    <property type="match status" value="1"/>
</dbReference>
<evidence type="ECO:0000256" key="13">
    <source>
        <dbReference type="SAM" id="Phobius"/>
    </source>
</evidence>
<feature type="region of interest" description="Disordered" evidence="12">
    <location>
        <begin position="816"/>
        <end position="866"/>
    </location>
</feature>
<evidence type="ECO:0000256" key="4">
    <source>
        <dbReference type="ARBA" id="ARBA00022673"/>
    </source>
</evidence>
<dbReference type="PANTHER" id="PTHR10877:SF183">
    <property type="entry name" value="AT14535P-RELATED"/>
    <property type="match status" value="1"/>
</dbReference>
<evidence type="ECO:0000259" key="14">
    <source>
        <dbReference type="PROSITE" id="PS50222"/>
    </source>
</evidence>
<dbReference type="InterPro" id="IPR051223">
    <property type="entry name" value="Polycystin"/>
</dbReference>
<feature type="transmembrane region" description="Helical" evidence="13">
    <location>
        <begin position="552"/>
        <end position="577"/>
    </location>
</feature>
<dbReference type="InterPro" id="IPR046791">
    <property type="entry name" value="Polycystin_dom"/>
</dbReference>
<feature type="transmembrane region" description="Helical" evidence="13">
    <location>
        <begin position="457"/>
        <end position="474"/>
    </location>
</feature>
<keyword evidence="7 13" id="KW-1133">Transmembrane helix</keyword>
<evidence type="ECO:0000313" key="16">
    <source>
        <dbReference type="Proteomes" id="UP001217089"/>
    </source>
</evidence>
<keyword evidence="10" id="KW-0406">Ion transport</keyword>
<dbReference type="PANTHER" id="PTHR10877">
    <property type="entry name" value="POLYCYSTIN FAMILY MEMBER"/>
    <property type="match status" value="1"/>
</dbReference>
<dbReference type="Pfam" id="PF08016">
    <property type="entry name" value="PKD_channel"/>
    <property type="match status" value="1"/>
</dbReference>
<dbReference type="InterPro" id="IPR018247">
    <property type="entry name" value="EF_Hand_1_Ca_BS"/>
</dbReference>
<name>A0ABQ9FQA6_TEGGR</name>
<keyword evidence="10" id="KW-0813">Transport</keyword>
<feature type="transmembrane region" description="Helical" evidence="13">
    <location>
        <begin position="112"/>
        <end position="137"/>
    </location>
</feature>
<dbReference type="Gene3D" id="1.10.238.10">
    <property type="entry name" value="EF-hand"/>
    <property type="match status" value="1"/>
</dbReference>
<feature type="transmembrane region" description="Helical" evidence="13">
    <location>
        <begin position="494"/>
        <end position="516"/>
    </location>
</feature>
<comment type="subcellular location">
    <subcellularLocation>
        <location evidence="2">Cell membrane</location>
        <topology evidence="2">Multi-pass membrane protein</topology>
    </subcellularLocation>
    <subcellularLocation>
        <location evidence="1">Cytoplasmic vesicle</location>
    </subcellularLocation>
</comment>
<evidence type="ECO:0000256" key="3">
    <source>
        <dbReference type="ARBA" id="ARBA00007200"/>
    </source>
</evidence>
<dbReference type="PROSITE" id="PS00018">
    <property type="entry name" value="EF_HAND_1"/>
    <property type="match status" value="1"/>
</dbReference>
<feature type="compositionally biased region" description="Acidic residues" evidence="12">
    <location>
        <begin position="715"/>
        <end position="724"/>
    </location>
</feature>
<feature type="compositionally biased region" description="Low complexity" evidence="12">
    <location>
        <begin position="826"/>
        <end position="844"/>
    </location>
</feature>
<dbReference type="InterPro" id="IPR013122">
    <property type="entry name" value="PKD1_2_channel"/>
</dbReference>
<feature type="region of interest" description="Disordered" evidence="12">
    <location>
        <begin position="695"/>
        <end position="737"/>
    </location>
</feature>
<evidence type="ECO:0000256" key="6">
    <source>
        <dbReference type="ARBA" id="ARBA00022837"/>
    </source>
</evidence>
<feature type="transmembrane region" description="Helical" evidence="13">
    <location>
        <begin position="364"/>
        <end position="385"/>
    </location>
</feature>